<evidence type="ECO:0000313" key="3">
    <source>
        <dbReference type="Proteomes" id="UP000828390"/>
    </source>
</evidence>
<keyword evidence="3" id="KW-1185">Reference proteome</keyword>
<evidence type="ECO:0000313" key="2">
    <source>
        <dbReference type="EMBL" id="KAH3841096.1"/>
    </source>
</evidence>
<evidence type="ECO:0000256" key="1">
    <source>
        <dbReference type="SAM" id="SignalP"/>
    </source>
</evidence>
<keyword evidence="1" id="KW-0732">Signal</keyword>
<accession>A0A9D4QRN5</accession>
<organism evidence="2 3">
    <name type="scientific">Dreissena polymorpha</name>
    <name type="common">Zebra mussel</name>
    <name type="synonym">Mytilus polymorpha</name>
    <dbReference type="NCBI Taxonomy" id="45954"/>
    <lineage>
        <taxon>Eukaryota</taxon>
        <taxon>Metazoa</taxon>
        <taxon>Spiralia</taxon>
        <taxon>Lophotrochozoa</taxon>
        <taxon>Mollusca</taxon>
        <taxon>Bivalvia</taxon>
        <taxon>Autobranchia</taxon>
        <taxon>Heteroconchia</taxon>
        <taxon>Euheterodonta</taxon>
        <taxon>Imparidentia</taxon>
        <taxon>Neoheterodontei</taxon>
        <taxon>Myida</taxon>
        <taxon>Dreissenoidea</taxon>
        <taxon>Dreissenidae</taxon>
        <taxon>Dreissena</taxon>
    </lineage>
</organism>
<name>A0A9D4QRN5_DREPO</name>
<sequence>MYVFFFSLAQVFVGDADACRSTCERDGDLDLHLELFSLGCWCFSSDADAFETWKAHVYNTFCLGWHFDVDGTQDYTFEICLLKNGIIED</sequence>
<protein>
    <recommendedName>
        <fullName evidence="4">Secreted protein</fullName>
    </recommendedName>
</protein>
<feature type="signal peptide" evidence="1">
    <location>
        <begin position="1"/>
        <end position="18"/>
    </location>
</feature>
<dbReference type="EMBL" id="JAIWYP010000004">
    <property type="protein sequence ID" value="KAH3841096.1"/>
    <property type="molecule type" value="Genomic_DNA"/>
</dbReference>
<evidence type="ECO:0008006" key="4">
    <source>
        <dbReference type="Google" id="ProtNLM"/>
    </source>
</evidence>
<dbReference type="Proteomes" id="UP000828390">
    <property type="component" value="Unassembled WGS sequence"/>
</dbReference>
<proteinExistence type="predicted"/>
<reference evidence="2" key="2">
    <citation type="submission" date="2020-11" db="EMBL/GenBank/DDBJ databases">
        <authorList>
            <person name="McCartney M.A."/>
            <person name="Auch B."/>
            <person name="Kono T."/>
            <person name="Mallez S."/>
            <person name="Becker A."/>
            <person name="Gohl D.M."/>
            <person name="Silverstein K.A.T."/>
            <person name="Koren S."/>
            <person name="Bechman K.B."/>
            <person name="Herman A."/>
            <person name="Abrahante J.E."/>
            <person name="Garbe J."/>
        </authorList>
    </citation>
    <scope>NUCLEOTIDE SEQUENCE</scope>
    <source>
        <strain evidence="2">Duluth1</strain>
        <tissue evidence="2">Whole animal</tissue>
    </source>
</reference>
<comment type="caution">
    <text evidence="2">The sequence shown here is derived from an EMBL/GenBank/DDBJ whole genome shotgun (WGS) entry which is preliminary data.</text>
</comment>
<reference evidence="2" key="1">
    <citation type="journal article" date="2019" name="bioRxiv">
        <title>The Genome of the Zebra Mussel, Dreissena polymorpha: A Resource for Invasive Species Research.</title>
        <authorList>
            <person name="McCartney M.A."/>
            <person name="Auch B."/>
            <person name="Kono T."/>
            <person name="Mallez S."/>
            <person name="Zhang Y."/>
            <person name="Obille A."/>
            <person name="Becker A."/>
            <person name="Abrahante J.E."/>
            <person name="Garbe J."/>
            <person name="Badalamenti J.P."/>
            <person name="Herman A."/>
            <person name="Mangelson H."/>
            <person name="Liachko I."/>
            <person name="Sullivan S."/>
            <person name="Sone E.D."/>
            <person name="Koren S."/>
            <person name="Silverstein K.A.T."/>
            <person name="Beckman K.B."/>
            <person name="Gohl D.M."/>
        </authorList>
    </citation>
    <scope>NUCLEOTIDE SEQUENCE</scope>
    <source>
        <strain evidence="2">Duluth1</strain>
        <tissue evidence="2">Whole animal</tissue>
    </source>
</reference>
<feature type="chain" id="PRO_5038778984" description="Secreted protein" evidence="1">
    <location>
        <begin position="19"/>
        <end position="89"/>
    </location>
</feature>
<dbReference type="AlphaFoldDB" id="A0A9D4QRN5"/>
<gene>
    <name evidence="2" type="ORF">DPMN_114553</name>
</gene>